<keyword evidence="1" id="KW-1133">Transmembrane helix</keyword>
<dbReference type="Proteomes" id="UP000673552">
    <property type="component" value="Unassembled WGS sequence"/>
</dbReference>
<keyword evidence="1" id="KW-0812">Transmembrane</keyword>
<protein>
    <submittedName>
        <fullName evidence="2">Uncharacterized protein</fullName>
    </submittedName>
</protein>
<dbReference type="SMR" id="A0A836GG36"/>
<evidence type="ECO:0000256" key="1">
    <source>
        <dbReference type="SAM" id="Phobius"/>
    </source>
</evidence>
<feature type="transmembrane region" description="Helical" evidence="1">
    <location>
        <begin position="148"/>
        <end position="165"/>
    </location>
</feature>
<keyword evidence="1" id="KW-0472">Membrane</keyword>
<dbReference type="OrthoDB" id="277808at2759"/>
<reference evidence="3" key="2">
    <citation type="journal article" date="2021" name="Sci. Data">
        <title>Chromosome-scale genome sequencing, assembly and annotation of six genomes from subfamily Leishmaniinae.</title>
        <authorList>
            <person name="Almutairi H."/>
            <person name="Urbaniak M.D."/>
            <person name="Bates M.D."/>
            <person name="Jariyapan N."/>
            <person name="Kwakye-Nuako G."/>
            <person name="Thomaz Soccol V."/>
            <person name="Al-Salem W.S."/>
            <person name="Dillon R.J."/>
            <person name="Bates P.A."/>
            <person name="Gatherer D."/>
        </authorList>
    </citation>
    <scope>NUCLEOTIDE SEQUENCE [LARGE SCALE GENOMIC DNA]</scope>
</reference>
<accession>A0A836GG36</accession>
<dbReference type="RefSeq" id="XP_067176478.1">
    <property type="nucleotide sequence ID" value="XM_067319199.1"/>
</dbReference>
<sequence length="273" mass="29837">MSDSVPSALCFLDLIVFFAADFFYAKKLSEQKNAHPELEDCAPSTSPDLDTMAVLDSLTATAVDLYHHERERFTGVAAPANSREYAAVGENGMIGQRVSSLDLGDPAGKTVLHTFVVVCSIAAPILTLLLVLVPSLLGWTRFRVHPSVSYLAAVPGLAAAGFYAMRSYELSPVFEVTKTEWIAMMWLRLDAIFIMSAVAFFGLGAWVVAGCMVATAMYLAHRLMKMEKHLSRVQRHTQLVRDEVDVTRVFVPGTEESKRASGINDGYSAVSSH</sequence>
<evidence type="ECO:0000313" key="2">
    <source>
        <dbReference type="EMBL" id="KAG5471504.1"/>
    </source>
</evidence>
<feature type="transmembrane region" description="Helical" evidence="1">
    <location>
        <begin position="191"/>
        <end position="220"/>
    </location>
</feature>
<dbReference type="GeneID" id="92511711"/>
<dbReference type="EMBL" id="JAFEUZ010000031">
    <property type="protein sequence ID" value="KAG5471504.1"/>
    <property type="molecule type" value="Genomic_DNA"/>
</dbReference>
<reference evidence="3" key="1">
    <citation type="journal article" date="2021" name="Microbiol. Resour. Announc.">
        <title>LGAAP: Leishmaniinae Genome Assembly and Annotation Pipeline.</title>
        <authorList>
            <person name="Almutairi H."/>
            <person name="Urbaniak M.D."/>
            <person name="Bates M.D."/>
            <person name="Jariyapan N."/>
            <person name="Kwakye-Nuako G."/>
            <person name="Thomaz-Soccol V."/>
            <person name="Al-Salem W.S."/>
            <person name="Dillon R.J."/>
            <person name="Bates P.A."/>
            <person name="Gatherer D."/>
        </authorList>
    </citation>
    <scope>NUCLEOTIDE SEQUENCE [LARGE SCALE GENOMIC DNA]</scope>
</reference>
<dbReference type="AlphaFoldDB" id="A0A836GG36"/>
<feature type="transmembrane region" description="Helical" evidence="1">
    <location>
        <begin position="7"/>
        <end position="25"/>
    </location>
</feature>
<evidence type="ECO:0000313" key="3">
    <source>
        <dbReference type="Proteomes" id="UP000673552"/>
    </source>
</evidence>
<gene>
    <name evidence="2" type="ORF">LSCM1_01597</name>
</gene>
<dbReference type="KEGG" id="lmat:92511711"/>
<keyword evidence="3" id="KW-1185">Reference proteome</keyword>
<proteinExistence type="predicted"/>
<organism evidence="2 3">
    <name type="scientific">Leishmania martiniquensis</name>
    <dbReference type="NCBI Taxonomy" id="1580590"/>
    <lineage>
        <taxon>Eukaryota</taxon>
        <taxon>Discoba</taxon>
        <taxon>Euglenozoa</taxon>
        <taxon>Kinetoplastea</taxon>
        <taxon>Metakinetoplastina</taxon>
        <taxon>Trypanosomatida</taxon>
        <taxon>Trypanosomatidae</taxon>
        <taxon>Leishmaniinae</taxon>
        <taxon>Leishmania</taxon>
    </lineage>
</organism>
<comment type="caution">
    <text evidence="2">The sequence shown here is derived from an EMBL/GenBank/DDBJ whole genome shotgun (WGS) entry which is preliminary data.</text>
</comment>
<name>A0A836GG36_9TRYP</name>
<feature type="transmembrane region" description="Helical" evidence="1">
    <location>
        <begin position="111"/>
        <end position="136"/>
    </location>
</feature>